<feature type="region of interest" description="Disordered" evidence="1">
    <location>
        <begin position="34"/>
        <end position="57"/>
    </location>
</feature>
<organism evidence="2 3">
    <name type="scientific">Gossypium barbadense</name>
    <name type="common">Sea Island cotton</name>
    <name type="synonym">Hibiscus barbadensis</name>
    <dbReference type="NCBI Taxonomy" id="3634"/>
    <lineage>
        <taxon>Eukaryota</taxon>
        <taxon>Viridiplantae</taxon>
        <taxon>Streptophyta</taxon>
        <taxon>Embryophyta</taxon>
        <taxon>Tracheophyta</taxon>
        <taxon>Spermatophyta</taxon>
        <taxon>Magnoliopsida</taxon>
        <taxon>eudicotyledons</taxon>
        <taxon>Gunneridae</taxon>
        <taxon>Pentapetalae</taxon>
        <taxon>rosids</taxon>
        <taxon>malvids</taxon>
        <taxon>Malvales</taxon>
        <taxon>Malvaceae</taxon>
        <taxon>Malvoideae</taxon>
        <taxon>Gossypium</taxon>
    </lineage>
</organism>
<evidence type="ECO:0000313" key="3">
    <source>
        <dbReference type="Proteomes" id="UP000327439"/>
    </source>
</evidence>
<evidence type="ECO:0000256" key="1">
    <source>
        <dbReference type="SAM" id="MobiDB-lite"/>
    </source>
</evidence>
<sequence length="57" mass="6386">MPKCSRGREEAGGIFKRHQVGAYRGNRENLVGDASLTHHSQSNRERPKRCSYETIGG</sequence>
<dbReference type="EMBL" id="ML707213">
    <property type="protein sequence ID" value="KAB1669508.1"/>
    <property type="molecule type" value="Genomic_DNA"/>
</dbReference>
<accession>A0A5J5NC16</accession>
<dbReference type="OrthoDB" id="676979at2759"/>
<proteinExistence type="predicted"/>
<dbReference type="Proteomes" id="UP000327439">
    <property type="component" value="Unassembled WGS sequence"/>
</dbReference>
<feature type="compositionally biased region" description="Basic and acidic residues" evidence="1">
    <location>
        <begin position="42"/>
        <end position="51"/>
    </location>
</feature>
<protein>
    <submittedName>
        <fullName evidence="2">Uncharacterized protein</fullName>
    </submittedName>
</protein>
<evidence type="ECO:0000313" key="2">
    <source>
        <dbReference type="EMBL" id="KAB1669508.1"/>
    </source>
</evidence>
<dbReference type="AlphaFoldDB" id="A0A5J5NC16"/>
<name>A0A5J5NC16_GOSBA</name>
<keyword evidence="3" id="KW-1185">Reference proteome</keyword>
<reference evidence="3" key="1">
    <citation type="journal article" date="2020" name="Nat. Genet.">
        <title>Genomic diversifications of five Gossypium allopolyploid species and their impact on cotton improvement.</title>
        <authorList>
            <person name="Chen Z.J."/>
            <person name="Sreedasyam A."/>
            <person name="Ando A."/>
            <person name="Song Q."/>
            <person name="De Santiago L.M."/>
            <person name="Hulse-Kemp A.M."/>
            <person name="Ding M."/>
            <person name="Ye W."/>
            <person name="Kirkbride R.C."/>
            <person name="Jenkins J."/>
            <person name="Plott C."/>
            <person name="Lovell J."/>
            <person name="Lin Y.M."/>
            <person name="Vaughn R."/>
            <person name="Liu B."/>
            <person name="Simpson S."/>
            <person name="Scheffler B.E."/>
            <person name="Wen L."/>
            <person name="Saski C.A."/>
            <person name="Grover C.E."/>
            <person name="Hu G."/>
            <person name="Conover J.L."/>
            <person name="Carlson J.W."/>
            <person name="Shu S."/>
            <person name="Boston L.B."/>
            <person name="Williams M."/>
            <person name="Peterson D.G."/>
            <person name="McGee K."/>
            <person name="Jones D.C."/>
            <person name="Wendel J.F."/>
            <person name="Stelly D.M."/>
            <person name="Grimwood J."/>
            <person name="Schmutz J."/>
        </authorList>
    </citation>
    <scope>NUCLEOTIDE SEQUENCE [LARGE SCALE GENOMIC DNA]</scope>
    <source>
        <strain evidence="3">cv. 3-79</strain>
    </source>
</reference>
<gene>
    <name evidence="2" type="ORF">ES319_1Z037300v1</name>
</gene>